<protein>
    <submittedName>
        <fullName evidence="8">Type II secretion system F family protein</fullName>
    </submittedName>
</protein>
<evidence type="ECO:0000256" key="3">
    <source>
        <dbReference type="ARBA" id="ARBA00022692"/>
    </source>
</evidence>
<accession>A0A9X3U048</accession>
<dbReference type="Proteomes" id="UP001141619">
    <property type="component" value="Unassembled WGS sequence"/>
</dbReference>
<name>A0A9X3U048_9PROT</name>
<dbReference type="Gene3D" id="1.20.81.30">
    <property type="entry name" value="Type II secretion system (T2SS), domain F"/>
    <property type="match status" value="1"/>
</dbReference>
<evidence type="ECO:0000313" key="9">
    <source>
        <dbReference type="Proteomes" id="UP001141619"/>
    </source>
</evidence>
<proteinExistence type="predicted"/>
<dbReference type="RefSeq" id="WP_274944672.1">
    <property type="nucleotide sequence ID" value="NZ_JANWOI010000004.1"/>
</dbReference>
<reference evidence="8" key="2">
    <citation type="journal article" date="2023" name="Syst. Appl. Microbiol.">
        <title>Govania unica gen. nov., sp. nov., a rare biosphere bacterium that represents a novel family in the class Alphaproteobacteria.</title>
        <authorList>
            <person name="Vandamme P."/>
            <person name="Peeters C."/>
            <person name="Hettiarachchi A."/>
            <person name="Cnockaert M."/>
            <person name="Carlier A."/>
        </authorList>
    </citation>
    <scope>NUCLEOTIDE SEQUENCE</scope>
    <source>
        <strain evidence="8">LMG 31809</strain>
    </source>
</reference>
<evidence type="ECO:0000256" key="6">
    <source>
        <dbReference type="SAM" id="Phobius"/>
    </source>
</evidence>
<keyword evidence="5 6" id="KW-0472">Membrane</keyword>
<evidence type="ECO:0000256" key="1">
    <source>
        <dbReference type="ARBA" id="ARBA00004651"/>
    </source>
</evidence>
<keyword evidence="9" id="KW-1185">Reference proteome</keyword>
<keyword evidence="4 6" id="KW-1133">Transmembrane helix</keyword>
<comment type="caution">
    <text evidence="8">The sequence shown here is derived from an EMBL/GenBank/DDBJ whole genome shotgun (WGS) entry which is preliminary data.</text>
</comment>
<dbReference type="PANTHER" id="PTHR35007:SF1">
    <property type="entry name" value="PILUS ASSEMBLY PROTEIN"/>
    <property type="match status" value="1"/>
</dbReference>
<evidence type="ECO:0000259" key="7">
    <source>
        <dbReference type="Pfam" id="PF00482"/>
    </source>
</evidence>
<organism evidence="8 9">
    <name type="scientific">Govanella unica</name>
    <dbReference type="NCBI Taxonomy" id="2975056"/>
    <lineage>
        <taxon>Bacteria</taxon>
        <taxon>Pseudomonadati</taxon>
        <taxon>Pseudomonadota</taxon>
        <taxon>Alphaproteobacteria</taxon>
        <taxon>Emcibacterales</taxon>
        <taxon>Govanellaceae</taxon>
        <taxon>Govanella</taxon>
    </lineage>
</organism>
<keyword evidence="3 6" id="KW-0812">Transmembrane</keyword>
<feature type="domain" description="Type II secretion system protein GspF" evidence="7">
    <location>
        <begin position="161"/>
        <end position="286"/>
    </location>
</feature>
<evidence type="ECO:0000256" key="2">
    <source>
        <dbReference type="ARBA" id="ARBA00022475"/>
    </source>
</evidence>
<feature type="transmembrane region" description="Helical" evidence="6">
    <location>
        <begin position="269"/>
        <end position="288"/>
    </location>
</feature>
<dbReference type="EMBL" id="JANWOI010000004">
    <property type="protein sequence ID" value="MDA5194966.1"/>
    <property type="molecule type" value="Genomic_DNA"/>
</dbReference>
<dbReference type="InterPro" id="IPR018076">
    <property type="entry name" value="T2SS_GspF_dom"/>
</dbReference>
<feature type="transmembrane region" description="Helical" evidence="6">
    <location>
        <begin position="6"/>
        <end position="31"/>
    </location>
</feature>
<evidence type="ECO:0000256" key="4">
    <source>
        <dbReference type="ARBA" id="ARBA00022989"/>
    </source>
</evidence>
<gene>
    <name evidence="8" type="ORF">NYP16_13485</name>
</gene>
<comment type="subcellular location">
    <subcellularLocation>
        <location evidence="1">Cell membrane</location>
        <topology evidence="1">Multi-pass membrane protein</topology>
    </subcellularLocation>
</comment>
<sequence length="328" mass="36263">MTSINPNIIFLGVFGAMLIIFGSVVFFANLLSPANKAVSQRLTRFKERYKANKSIDASRRLQIYSRDSNLEDLLKRILPRPAELRQRLNRTGKAITLGQFAAANGIATVIFTLLLLLASGFPAIACLFGGIFLGIGLPHMSVNYLINKRQEKFLALFPEAIDLIVRGLKSGLPVIESINAVSREMDDPVGTEFRRIADDIRFGKTMTDSLWSATERLSVAEFKFFVISLSVQQETGGNLAETLGNLSGILRSRQQMKLKIRAMSSEGRASAMIIGSLPFIMYGLILVMNPEYGAVLYTDPRAQMVAVGALIWMGIGMLMIKKMISFEI</sequence>
<dbReference type="GO" id="GO:0005886">
    <property type="term" value="C:plasma membrane"/>
    <property type="evidence" value="ECO:0007669"/>
    <property type="project" value="UniProtKB-SubCell"/>
</dbReference>
<reference evidence="8" key="1">
    <citation type="submission" date="2022-08" db="EMBL/GenBank/DDBJ databases">
        <authorList>
            <person name="Vandamme P."/>
            <person name="Hettiarachchi A."/>
            <person name="Peeters C."/>
            <person name="Cnockaert M."/>
            <person name="Carlier A."/>
        </authorList>
    </citation>
    <scope>NUCLEOTIDE SEQUENCE</scope>
    <source>
        <strain evidence="8">LMG 31809</strain>
    </source>
</reference>
<evidence type="ECO:0000256" key="5">
    <source>
        <dbReference type="ARBA" id="ARBA00023136"/>
    </source>
</evidence>
<dbReference type="AlphaFoldDB" id="A0A9X3U048"/>
<dbReference type="PANTHER" id="PTHR35007">
    <property type="entry name" value="INTEGRAL MEMBRANE PROTEIN-RELATED"/>
    <property type="match status" value="1"/>
</dbReference>
<dbReference type="Pfam" id="PF00482">
    <property type="entry name" value="T2SSF"/>
    <property type="match status" value="1"/>
</dbReference>
<keyword evidence="2" id="KW-1003">Cell membrane</keyword>
<feature type="transmembrane region" description="Helical" evidence="6">
    <location>
        <begin position="300"/>
        <end position="320"/>
    </location>
</feature>
<feature type="transmembrane region" description="Helical" evidence="6">
    <location>
        <begin position="94"/>
        <end position="116"/>
    </location>
</feature>
<dbReference type="InterPro" id="IPR042094">
    <property type="entry name" value="T2SS_GspF_sf"/>
</dbReference>
<evidence type="ECO:0000313" key="8">
    <source>
        <dbReference type="EMBL" id="MDA5194966.1"/>
    </source>
</evidence>
<feature type="transmembrane region" description="Helical" evidence="6">
    <location>
        <begin position="122"/>
        <end position="146"/>
    </location>
</feature>